<dbReference type="InterPro" id="IPR051400">
    <property type="entry name" value="HAD-like_hydrolase"/>
</dbReference>
<dbReference type="InterPro" id="IPR023214">
    <property type="entry name" value="HAD_sf"/>
</dbReference>
<dbReference type="Proteomes" id="UP000260812">
    <property type="component" value="Unassembled WGS sequence"/>
</dbReference>
<keyword evidence="6" id="KW-1185">Reference proteome</keyword>
<dbReference type="GO" id="GO:0046872">
    <property type="term" value="F:metal ion binding"/>
    <property type="evidence" value="ECO:0007669"/>
    <property type="project" value="UniProtKB-KW"/>
</dbReference>
<dbReference type="AlphaFoldDB" id="A0A3E3HVK9"/>
<protein>
    <submittedName>
        <fullName evidence="5">HAD family hydrolase</fullName>
    </submittedName>
</protein>
<dbReference type="EMBL" id="QVLV01000035">
    <property type="protein sequence ID" value="RGE55863.1"/>
    <property type="molecule type" value="Genomic_DNA"/>
</dbReference>
<evidence type="ECO:0000313" key="6">
    <source>
        <dbReference type="Proteomes" id="UP000260812"/>
    </source>
</evidence>
<keyword evidence="3 5" id="KW-0378">Hydrolase</keyword>
<dbReference type="RefSeq" id="WP_117545832.1">
    <property type="nucleotide sequence ID" value="NZ_JBKUNB010000001.1"/>
</dbReference>
<proteinExistence type="predicted"/>
<dbReference type="Pfam" id="PF13419">
    <property type="entry name" value="HAD_2"/>
    <property type="match status" value="1"/>
</dbReference>
<dbReference type="InterPro" id="IPR036412">
    <property type="entry name" value="HAD-like_sf"/>
</dbReference>
<evidence type="ECO:0000256" key="4">
    <source>
        <dbReference type="ARBA" id="ARBA00022842"/>
    </source>
</evidence>
<dbReference type="GO" id="GO:0016791">
    <property type="term" value="F:phosphatase activity"/>
    <property type="evidence" value="ECO:0007669"/>
    <property type="project" value="TreeGrafter"/>
</dbReference>
<organism evidence="5 6">
    <name type="scientific">Eisenbergiella massiliensis</name>
    <dbReference type="NCBI Taxonomy" id="1720294"/>
    <lineage>
        <taxon>Bacteria</taxon>
        <taxon>Bacillati</taxon>
        <taxon>Bacillota</taxon>
        <taxon>Clostridia</taxon>
        <taxon>Lachnospirales</taxon>
        <taxon>Lachnospiraceae</taxon>
        <taxon>Eisenbergiella</taxon>
    </lineage>
</organism>
<name>A0A3E3HVK9_9FIRM</name>
<sequence length="229" mass="26741">METAGCCFFDLFFTLIKPEYCPDMSENEVLGLSIEEWESYAEDKALYLERAGGFVTEESKIIEDITMLLPMRVNPFQKKELLRQRKARMRHALMNVDGRILEMLERLKLSGWKLCLISNADVIDCMYWKESPLFSCFDKALFSCRERLLKPDVRIYQRAMQYMNCTPEQSIFIGDGGSDELRGAENAGMKTVFTEYLERKPEERRWELMKEADWHITDIAELPGIVSRG</sequence>
<dbReference type="GO" id="GO:0044281">
    <property type="term" value="P:small molecule metabolic process"/>
    <property type="evidence" value="ECO:0007669"/>
    <property type="project" value="UniProtKB-ARBA"/>
</dbReference>
<evidence type="ECO:0000313" key="5">
    <source>
        <dbReference type="EMBL" id="RGE55863.1"/>
    </source>
</evidence>
<evidence type="ECO:0000256" key="1">
    <source>
        <dbReference type="ARBA" id="ARBA00001946"/>
    </source>
</evidence>
<dbReference type="PRINTS" id="PR00413">
    <property type="entry name" value="HADHALOGNASE"/>
</dbReference>
<dbReference type="InterPro" id="IPR006439">
    <property type="entry name" value="HAD-SF_hydro_IA"/>
</dbReference>
<dbReference type="PANTHER" id="PTHR46470:SF2">
    <property type="entry name" value="GLYCERALDEHYDE 3-PHOSPHATE PHOSPHATASE"/>
    <property type="match status" value="1"/>
</dbReference>
<evidence type="ECO:0000256" key="3">
    <source>
        <dbReference type="ARBA" id="ARBA00022801"/>
    </source>
</evidence>
<comment type="cofactor">
    <cofactor evidence="1">
        <name>Mg(2+)</name>
        <dbReference type="ChEBI" id="CHEBI:18420"/>
    </cofactor>
</comment>
<accession>A0A3E3HVK9</accession>
<dbReference type="Gene3D" id="3.40.50.1000">
    <property type="entry name" value="HAD superfamily/HAD-like"/>
    <property type="match status" value="1"/>
</dbReference>
<dbReference type="PANTHER" id="PTHR46470">
    <property type="entry name" value="N-ACYLNEURAMINATE-9-PHOSPHATASE"/>
    <property type="match status" value="1"/>
</dbReference>
<evidence type="ECO:0000256" key="2">
    <source>
        <dbReference type="ARBA" id="ARBA00022723"/>
    </source>
</evidence>
<gene>
    <name evidence="5" type="ORF">DXC51_27305</name>
</gene>
<dbReference type="SUPFAM" id="SSF56784">
    <property type="entry name" value="HAD-like"/>
    <property type="match status" value="1"/>
</dbReference>
<dbReference type="NCBIfam" id="TIGR01509">
    <property type="entry name" value="HAD-SF-IA-v3"/>
    <property type="match status" value="1"/>
</dbReference>
<comment type="caution">
    <text evidence="5">The sequence shown here is derived from an EMBL/GenBank/DDBJ whole genome shotgun (WGS) entry which is preliminary data.</text>
</comment>
<keyword evidence="4" id="KW-0460">Magnesium</keyword>
<dbReference type="GeneID" id="97990458"/>
<keyword evidence="2" id="KW-0479">Metal-binding</keyword>
<reference evidence="5" key="1">
    <citation type="submission" date="2018-08" db="EMBL/GenBank/DDBJ databases">
        <title>A genome reference for cultivated species of the human gut microbiota.</title>
        <authorList>
            <person name="Zou Y."/>
            <person name="Xue W."/>
            <person name="Luo G."/>
        </authorList>
    </citation>
    <scope>NUCLEOTIDE SEQUENCE [LARGE SCALE GENOMIC DNA]</scope>
    <source>
        <strain evidence="5">TF05-5AC</strain>
    </source>
</reference>
<dbReference type="InterPro" id="IPR041492">
    <property type="entry name" value="HAD_2"/>
</dbReference>